<dbReference type="Proteomes" id="UP000615455">
    <property type="component" value="Unassembled WGS sequence"/>
</dbReference>
<evidence type="ECO:0000256" key="4">
    <source>
        <dbReference type="ARBA" id="ARBA00023136"/>
    </source>
</evidence>
<evidence type="ECO:0000259" key="6">
    <source>
        <dbReference type="Pfam" id="PF12698"/>
    </source>
</evidence>
<name>A0ABQ1FHT7_9BACL</name>
<comment type="caution">
    <text evidence="7">The sequence shown here is derived from an EMBL/GenBank/DDBJ whole genome shotgun (WGS) entry which is preliminary data.</text>
</comment>
<evidence type="ECO:0000256" key="3">
    <source>
        <dbReference type="ARBA" id="ARBA00022989"/>
    </source>
</evidence>
<keyword evidence="4 5" id="KW-0472">Membrane</keyword>
<dbReference type="InterPro" id="IPR013525">
    <property type="entry name" value="ABC2_TM"/>
</dbReference>
<comment type="subcellular location">
    <subcellularLocation>
        <location evidence="1">Membrane</location>
        <topology evidence="1">Multi-pass membrane protein</topology>
    </subcellularLocation>
</comment>
<evidence type="ECO:0000256" key="5">
    <source>
        <dbReference type="SAM" id="Phobius"/>
    </source>
</evidence>
<evidence type="ECO:0000256" key="1">
    <source>
        <dbReference type="ARBA" id="ARBA00004141"/>
    </source>
</evidence>
<feature type="transmembrane region" description="Helical" evidence="5">
    <location>
        <begin position="367"/>
        <end position="386"/>
    </location>
</feature>
<dbReference type="EMBL" id="BMHE01000077">
    <property type="protein sequence ID" value="GGA14734.1"/>
    <property type="molecule type" value="Genomic_DNA"/>
</dbReference>
<keyword evidence="2 5" id="KW-0812">Transmembrane</keyword>
<protein>
    <submittedName>
        <fullName evidence="7">Phage infection protein</fullName>
    </submittedName>
</protein>
<evidence type="ECO:0000313" key="8">
    <source>
        <dbReference type="Proteomes" id="UP000615455"/>
    </source>
</evidence>
<keyword evidence="8" id="KW-1185">Reference proteome</keyword>
<proteinExistence type="predicted"/>
<organism evidence="7 8">
    <name type="scientific">Paenibacillus marchantiophytorum</name>
    <dbReference type="NCBI Taxonomy" id="1619310"/>
    <lineage>
        <taxon>Bacteria</taxon>
        <taxon>Bacillati</taxon>
        <taxon>Bacillota</taxon>
        <taxon>Bacilli</taxon>
        <taxon>Bacillales</taxon>
        <taxon>Paenibacillaceae</taxon>
        <taxon>Paenibacillus</taxon>
    </lineage>
</organism>
<feature type="transmembrane region" description="Helical" evidence="5">
    <location>
        <begin position="210"/>
        <end position="229"/>
    </location>
</feature>
<feature type="transmembrane region" description="Helical" evidence="5">
    <location>
        <begin position="250"/>
        <end position="272"/>
    </location>
</feature>
<dbReference type="PANTHER" id="PTHR43077:SF5">
    <property type="entry name" value="PHAGE INFECTION PROTEIN"/>
    <property type="match status" value="1"/>
</dbReference>
<feature type="domain" description="ABC-2 type transporter transmembrane" evidence="6">
    <location>
        <begin position="14"/>
        <end position="384"/>
    </location>
</feature>
<evidence type="ECO:0000256" key="2">
    <source>
        <dbReference type="ARBA" id="ARBA00022692"/>
    </source>
</evidence>
<gene>
    <name evidence="7" type="ORF">GCM10008018_69530</name>
</gene>
<dbReference type="Pfam" id="PF12698">
    <property type="entry name" value="ABC2_membrane_3"/>
    <property type="match status" value="1"/>
</dbReference>
<evidence type="ECO:0000313" key="7">
    <source>
        <dbReference type="EMBL" id="GGA14734.1"/>
    </source>
</evidence>
<dbReference type="RefSeq" id="WP_189020517.1">
    <property type="nucleotide sequence ID" value="NZ_BMHE01000077.1"/>
</dbReference>
<keyword evidence="3 5" id="KW-1133">Transmembrane helix</keyword>
<feature type="transmembrane region" description="Helical" evidence="5">
    <location>
        <begin position="278"/>
        <end position="296"/>
    </location>
</feature>
<dbReference type="Gene3D" id="3.40.1710.10">
    <property type="entry name" value="abc type-2 transporter like domain"/>
    <property type="match status" value="1"/>
</dbReference>
<feature type="transmembrane region" description="Helical" evidence="5">
    <location>
        <begin position="303"/>
        <end position="323"/>
    </location>
</feature>
<dbReference type="PANTHER" id="PTHR43077">
    <property type="entry name" value="TRANSPORT PERMEASE YVFS-RELATED"/>
    <property type="match status" value="1"/>
</dbReference>
<sequence length="407" mass="43655">MNHFFKQKHPYLAIIAVFLVVLLLGLAQLGSTVNPVPKNLPVLLVQADSGAKLPTGQEMNFGKTIQEKLTATPAQSNTVSPLQWTILGSEQEAMDAMNREQAYATIVIPADFSSKLTSLLSPQPSPSMITVYVNQGMNYNGATMANQVISQMLSGINAQVREQLLNQLAGRSGATLTIEQSKAFASPISVTTKTINTVGANSSNGNAPMVLTQLAWFGAMVTTLLLYTASQKAVQSGSRLHRLGIRAAQLVGGIVVTAAAAGSILLVTGQWLGLSIPHTGQVFMFLFFAGFVFFLLQTAIVSWLGMAGVPLFVLVFFFGAPVLSLPPQLLPAFSHDWLYSWIPLRFSIEGLRDLFYFGQGLNISGPIWTLSSIGAVGIVLILLSVLKKHREPAAAKQIEKTSQIALG</sequence>
<reference evidence="8" key="1">
    <citation type="journal article" date="2019" name="Int. J. Syst. Evol. Microbiol.">
        <title>The Global Catalogue of Microorganisms (GCM) 10K type strain sequencing project: providing services to taxonomists for standard genome sequencing and annotation.</title>
        <authorList>
            <consortium name="The Broad Institute Genomics Platform"/>
            <consortium name="The Broad Institute Genome Sequencing Center for Infectious Disease"/>
            <person name="Wu L."/>
            <person name="Ma J."/>
        </authorList>
    </citation>
    <scope>NUCLEOTIDE SEQUENCE [LARGE SCALE GENOMIC DNA]</scope>
    <source>
        <strain evidence="8">CGMCC 1.15043</strain>
    </source>
</reference>
<dbReference type="InterPro" id="IPR051328">
    <property type="entry name" value="T7SS_ABC-Transporter"/>
</dbReference>
<accession>A0ABQ1FHT7</accession>